<name>A0ABV8GP50_9ACTN</name>
<proteinExistence type="predicted"/>
<keyword evidence="3" id="KW-1185">Reference proteome</keyword>
<evidence type="ECO:0000313" key="2">
    <source>
        <dbReference type="EMBL" id="MFC4014695.1"/>
    </source>
</evidence>
<keyword evidence="1" id="KW-0732">Signal</keyword>
<organism evidence="2 3">
    <name type="scientific">Nonomuraea purpurea</name>
    <dbReference type="NCBI Taxonomy" id="1849276"/>
    <lineage>
        <taxon>Bacteria</taxon>
        <taxon>Bacillati</taxon>
        <taxon>Actinomycetota</taxon>
        <taxon>Actinomycetes</taxon>
        <taxon>Streptosporangiales</taxon>
        <taxon>Streptosporangiaceae</taxon>
        <taxon>Nonomuraea</taxon>
    </lineage>
</organism>
<feature type="signal peptide" evidence="1">
    <location>
        <begin position="1"/>
        <end position="16"/>
    </location>
</feature>
<evidence type="ECO:0000313" key="3">
    <source>
        <dbReference type="Proteomes" id="UP001595851"/>
    </source>
</evidence>
<feature type="chain" id="PRO_5046673732" evidence="1">
    <location>
        <begin position="17"/>
        <end position="278"/>
    </location>
</feature>
<comment type="caution">
    <text evidence="2">The sequence shown here is derived from an EMBL/GenBank/DDBJ whole genome shotgun (WGS) entry which is preliminary data.</text>
</comment>
<reference evidence="3" key="1">
    <citation type="journal article" date="2019" name="Int. J. Syst. Evol. Microbiol.">
        <title>The Global Catalogue of Microorganisms (GCM) 10K type strain sequencing project: providing services to taxonomists for standard genome sequencing and annotation.</title>
        <authorList>
            <consortium name="The Broad Institute Genomics Platform"/>
            <consortium name="The Broad Institute Genome Sequencing Center for Infectious Disease"/>
            <person name="Wu L."/>
            <person name="Ma J."/>
        </authorList>
    </citation>
    <scope>NUCLEOTIDE SEQUENCE [LARGE SCALE GENOMIC DNA]</scope>
    <source>
        <strain evidence="3">TBRC 1276</strain>
    </source>
</reference>
<protein>
    <submittedName>
        <fullName evidence="2">Uncharacterized protein</fullName>
    </submittedName>
</protein>
<accession>A0ABV8GP50</accession>
<evidence type="ECO:0000256" key="1">
    <source>
        <dbReference type="SAM" id="SignalP"/>
    </source>
</evidence>
<dbReference type="RefSeq" id="WP_379534530.1">
    <property type="nucleotide sequence ID" value="NZ_JBHSBI010000036.1"/>
</dbReference>
<dbReference type="Proteomes" id="UP001595851">
    <property type="component" value="Unassembled WGS sequence"/>
</dbReference>
<gene>
    <name evidence="2" type="ORF">ACFOY2_46245</name>
</gene>
<dbReference type="EMBL" id="JBHSBI010000036">
    <property type="protein sequence ID" value="MFC4014695.1"/>
    <property type="molecule type" value="Genomic_DNA"/>
</dbReference>
<sequence>MIVTVALLRAALTSLAAYNWRDPLPVMVSSPVNVWARPLASAIRFGHFKTIKSDDHVGPVGRLTRNPSDGPLVAALTVAEPDRDPTAEDIAKAITDVQLANNLFCAELLDPNLPVVIPTDRNEYELYSPLDPVMNDCRYDPDGEQHHGVWGHDDGPTAHVLWPIPPRRAATPPTPIRPVDWLARLHQTETWTDWHGYTHRLRDMEIYANCMARAWLEINAAVITKGVIRHILGHPDTAIDADPGRLTPLQEADIAVTDPHGWIAETPLVQALADVYAN</sequence>